<feature type="region of interest" description="Disordered" evidence="1">
    <location>
        <begin position="96"/>
        <end position="144"/>
    </location>
</feature>
<dbReference type="AlphaFoldDB" id="A0A0V0QGZ9"/>
<dbReference type="EMBL" id="LDAU01000170">
    <property type="protein sequence ID" value="KRX01436.1"/>
    <property type="molecule type" value="Genomic_DNA"/>
</dbReference>
<protein>
    <submittedName>
        <fullName evidence="2">Uncharacterized protein</fullName>
    </submittedName>
</protein>
<proteinExistence type="predicted"/>
<feature type="compositionally biased region" description="Low complexity" evidence="1">
    <location>
        <begin position="103"/>
        <end position="125"/>
    </location>
</feature>
<dbReference type="InParanoid" id="A0A0V0QGZ9"/>
<keyword evidence="3" id="KW-1185">Reference proteome</keyword>
<accession>A0A0V0QGZ9</accession>
<evidence type="ECO:0000313" key="3">
    <source>
        <dbReference type="Proteomes" id="UP000054937"/>
    </source>
</evidence>
<evidence type="ECO:0000313" key="2">
    <source>
        <dbReference type="EMBL" id="KRX01436.1"/>
    </source>
</evidence>
<comment type="caution">
    <text evidence="2">The sequence shown here is derived from an EMBL/GenBank/DDBJ whole genome shotgun (WGS) entry which is preliminary data.</text>
</comment>
<sequence>MDKLQLPHAKLFYFASELYKSKTINENEKLRLKEMVINDEPEIFELLEKYQANGNEEQLKNSLLGLLRPHEKHLYQTQPVQHQQQTSSLIKPIQASNTENSPQQNQQQQIQQSIGKQQQQQQQQQESEVEPQNSFNKREDDEKIAEWINLNPGVPDEISSPLGLQLLKRKKKQKKEQKDVSQLKPFLAD</sequence>
<name>A0A0V0QGZ9_PSEPJ</name>
<gene>
    <name evidence="2" type="ORF">PPERSA_01339</name>
</gene>
<feature type="region of interest" description="Disordered" evidence="1">
    <location>
        <begin position="169"/>
        <end position="189"/>
    </location>
</feature>
<dbReference type="OMA" id="WINLNPG"/>
<dbReference type="Proteomes" id="UP000054937">
    <property type="component" value="Unassembled WGS sequence"/>
</dbReference>
<dbReference type="OrthoDB" id="312256at2759"/>
<reference evidence="2 3" key="1">
    <citation type="journal article" date="2015" name="Sci. Rep.">
        <title>Genome of the facultative scuticociliatosis pathogen Pseudocohnilembus persalinus provides insight into its virulence through horizontal gene transfer.</title>
        <authorList>
            <person name="Xiong J."/>
            <person name="Wang G."/>
            <person name="Cheng J."/>
            <person name="Tian M."/>
            <person name="Pan X."/>
            <person name="Warren A."/>
            <person name="Jiang C."/>
            <person name="Yuan D."/>
            <person name="Miao W."/>
        </authorList>
    </citation>
    <scope>NUCLEOTIDE SEQUENCE [LARGE SCALE GENOMIC DNA]</scope>
    <source>
        <strain evidence="2">36N120E</strain>
    </source>
</reference>
<organism evidence="2 3">
    <name type="scientific">Pseudocohnilembus persalinus</name>
    <name type="common">Ciliate</name>
    <dbReference type="NCBI Taxonomy" id="266149"/>
    <lineage>
        <taxon>Eukaryota</taxon>
        <taxon>Sar</taxon>
        <taxon>Alveolata</taxon>
        <taxon>Ciliophora</taxon>
        <taxon>Intramacronucleata</taxon>
        <taxon>Oligohymenophorea</taxon>
        <taxon>Scuticociliatia</taxon>
        <taxon>Philasterida</taxon>
        <taxon>Pseudocohnilembidae</taxon>
        <taxon>Pseudocohnilembus</taxon>
    </lineage>
</organism>
<evidence type="ECO:0000256" key="1">
    <source>
        <dbReference type="SAM" id="MobiDB-lite"/>
    </source>
</evidence>